<evidence type="ECO:0000313" key="2">
    <source>
        <dbReference type="Proteomes" id="UP001163603"/>
    </source>
</evidence>
<keyword evidence="2" id="KW-1185">Reference proteome</keyword>
<proteinExistence type="predicted"/>
<reference evidence="2" key="1">
    <citation type="journal article" date="2023" name="G3 (Bethesda)">
        <title>Genome assembly and association tests identify interacting loci associated with vigor, precocity, and sex in interspecific pistachio rootstocks.</title>
        <authorList>
            <person name="Palmer W."/>
            <person name="Jacygrad E."/>
            <person name="Sagayaradj S."/>
            <person name="Cavanaugh K."/>
            <person name="Han R."/>
            <person name="Bertier L."/>
            <person name="Beede B."/>
            <person name="Kafkas S."/>
            <person name="Golino D."/>
            <person name="Preece J."/>
            <person name="Michelmore R."/>
        </authorList>
    </citation>
    <scope>NUCLEOTIDE SEQUENCE [LARGE SCALE GENOMIC DNA]</scope>
</reference>
<dbReference type="Proteomes" id="UP001163603">
    <property type="component" value="Chromosome 14"/>
</dbReference>
<accession>A0ACC0X2P1</accession>
<name>A0ACC0X2P1_9ROSI</name>
<comment type="caution">
    <text evidence="1">The sequence shown here is derived from an EMBL/GenBank/DDBJ whole genome shotgun (WGS) entry which is preliminary data.</text>
</comment>
<protein>
    <submittedName>
        <fullName evidence="1">Uncharacterized protein</fullName>
    </submittedName>
</protein>
<sequence>MNMRSLRGALVWHVQAIKAGFTLPTSTTNLLIHVYSKHNLLHESQKLFDEMPERNVFSWNAMISAHIKTQNLKQARELFDSAPHRDLVTYNSMLSGYASADGYEADALNLFREMQNECEGMKADEVTVTRMLNLCAKLLNVGYGRQLHAFMVKTSADVTGFTVSSLIDMYSKCACFEDAYRVFNRSYEVVDLVTKSSMVAACFRAGETEMALKIFWRVPELNNVVSWTTLISGYVQNGYMEEGLKLFVCMAEAGVRWNERTFASVLKACSGLRSLKRGKEVHACVLKNGLISNKFINSGIFNVYYKCENMKYAELIYLMSRVENSFSIIKLILGYSSQGNMVEARRFFDSLAEKDVVVWTALFSGYVKARQYEAVFELFSDLSKETMVSEPLILVSVLRACVLQAALNPGMEIHAYMLKMGLGMDKKLISTVVDMYSQCGNLTYAETVFRSVAERDTILYNVMISGYAHHGHEIKAIQLFEEMLRNGIKPDMVTFLEILSACHHCGLVELGEKYFNSMTVDYNILPEIDHYACMIDLYGRANQLEKAMGFMKRIPIEQDPVISGWLMSMQQRETELTWGGSHSKTEGIYSMNCA</sequence>
<gene>
    <name evidence="1" type="ORF">Pint_34591</name>
</gene>
<dbReference type="EMBL" id="CM047749">
    <property type="protein sequence ID" value="KAJ0009765.1"/>
    <property type="molecule type" value="Genomic_DNA"/>
</dbReference>
<evidence type="ECO:0000313" key="1">
    <source>
        <dbReference type="EMBL" id="KAJ0009765.1"/>
    </source>
</evidence>
<organism evidence="1 2">
    <name type="scientific">Pistacia integerrima</name>
    <dbReference type="NCBI Taxonomy" id="434235"/>
    <lineage>
        <taxon>Eukaryota</taxon>
        <taxon>Viridiplantae</taxon>
        <taxon>Streptophyta</taxon>
        <taxon>Embryophyta</taxon>
        <taxon>Tracheophyta</taxon>
        <taxon>Spermatophyta</taxon>
        <taxon>Magnoliopsida</taxon>
        <taxon>eudicotyledons</taxon>
        <taxon>Gunneridae</taxon>
        <taxon>Pentapetalae</taxon>
        <taxon>rosids</taxon>
        <taxon>malvids</taxon>
        <taxon>Sapindales</taxon>
        <taxon>Anacardiaceae</taxon>
        <taxon>Pistacia</taxon>
    </lineage>
</organism>